<name>M6FJL3_9LEPT</name>
<organism evidence="1 2">
    <name type="scientific">Leptospira weilii str. 2006001855</name>
    <dbReference type="NCBI Taxonomy" id="996804"/>
    <lineage>
        <taxon>Bacteria</taxon>
        <taxon>Pseudomonadati</taxon>
        <taxon>Spirochaetota</taxon>
        <taxon>Spirochaetia</taxon>
        <taxon>Leptospirales</taxon>
        <taxon>Leptospiraceae</taxon>
        <taxon>Leptospira</taxon>
    </lineage>
</organism>
<accession>M6FJL3</accession>
<sequence>MRNYYGPPGQPPNRSFYENDVTLLFPKESYFKTWKSCWIPREKLPQNSMSKENPDPERMGAIDLNLFRQSSNLVLGQTRDRVLEDMNSQIDFLRPNRLILFPNSGEYEFRISYRQSEWVDFRPKRSFLCRSEIGFINVK</sequence>
<evidence type="ECO:0000313" key="1">
    <source>
        <dbReference type="EMBL" id="EMM72963.1"/>
    </source>
</evidence>
<dbReference type="EMBL" id="AFJM02000035">
    <property type="protein sequence ID" value="EMM72963.1"/>
    <property type="molecule type" value="Genomic_DNA"/>
</dbReference>
<dbReference type="Proteomes" id="UP000012101">
    <property type="component" value="Unassembled WGS sequence"/>
</dbReference>
<proteinExistence type="predicted"/>
<gene>
    <name evidence="1" type="ORF">LEP1GSC038_4635</name>
</gene>
<reference evidence="1 2" key="1">
    <citation type="submission" date="2013-01" db="EMBL/GenBank/DDBJ databases">
        <authorList>
            <person name="Harkins D.M."/>
            <person name="Durkin A.S."/>
            <person name="Brinkac L.M."/>
            <person name="Haft D.H."/>
            <person name="Selengut J.D."/>
            <person name="Sanka R."/>
            <person name="DePew J."/>
            <person name="Purushe J."/>
            <person name="Hospenthal D.R."/>
            <person name="Murray C.K."/>
            <person name="Pimentel G."/>
            <person name="Wasfy M."/>
            <person name="Vinetz J.M."/>
            <person name="Sutton G.G."/>
            <person name="Nierman W.C."/>
            <person name="Fouts D.E."/>
        </authorList>
    </citation>
    <scope>NUCLEOTIDE SEQUENCE [LARGE SCALE GENOMIC DNA]</scope>
    <source>
        <strain evidence="1 2">2006001855</strain>
    </source>
</reference>
<protein>
    <submittedName>
        <fullName evidence="1">Uncharacterized protein</fullName>
    </submittedName>
</protein>
<evidence type="ECO:0000313" key="2">
    <source>
        <dbReference type="Proteomes" id="UP000012101"/>
    </source>
</evidence>
<dbReference type="AlphaFoldDB" id="M6FJL3"/>
<comment type="caution">
    <text evidence="1">The sequence shown here is derived from an EMBL/GenBank/DDBJ whole genome shotgun (WGS) entry which is preliminary data.</text>
</comment>